<dbReference type="EMBL" id="CP035806">
    <property type="protein sequence ID" value="QBE49132.1"/>
    <property type="molecule type" value="Genomic_DNA"/>
</dbReference>
<evidence type="ECO:0000256" key="1">
    <source>
        <dbReference type="SAM" id="Phobius"/>
    </source>
</evidence>
<keyword evidence="1" id="KW-0472">Membrane</keyword>
<protein>
    <submittedName>
        <fullName evidence="2">Uncharacterized protein</fullName>
    </submittedName>
</protein>
<accession>A0A4P6KFL5</accession>
<feature type="transmembrane region" description="Helical" evidence="1">
    <location>
        <begin position="37"/>
        <end position="59"/>
    </location>
</feature>
<dbReference type="AlphaFoldDB" id="A0A4P6KFL5"/>
<keyword evidence="1" id="KW-1133">Transmembrane helix</keyword>
<proteinExistence type="predicted"/>
<evidence type="ECO:0000313" key="2">
    <source>
        <dbReference type="EMBL" id="QBE49132.1"/>
    </source>
</evidence>
<keyword evidence="1" id="KW-0812">Transmembrane</keyword>
<organism evidence="2 3">
    <name type="scientific">Leucobacter triazinivorans</name>
    <dbReference type="NCBI Taxonomy" id="1784719"/>
    <lineage>
        <taxon>Bacteria</taxon>
        <taxon>Bacillati</taxon>
        <taxon>Actinomycetota</taxon>
        <taxon>Actinomycetes</taxon>
        <taxon>Micrococcales</taxon>
        <taxon>Microbacteriaceae</taxon>
        <taxon>Leucobacter</taxon>
    </lineage>
</organism>
<evidence type="ECO:0000313" key="3">
    <source>
        <dbReference type="Proteomes" id="UP000289260"/>
    </source>
</evidence>
<dbReference type="KEGG" id="ltr:EVS81_09985"/>
<keyword evidence="3" id="KW-1185">Reference proteome</keyword>
<gene>
    <name evidence="2" type="ORF">EVS81_09985</name>
</gene>
<sequence length="172" mass="18462">MNEIFPAIPADPGARMNVRVEREISSLRRKRTRNRRIAAITAGSTLLMATTGGAVALFASQKLQDRSAYCYAENDLTSDYSQVGIPDTMTAEATGETVEIRTPNDRAAASIELCAAVWAVNVMNAPQPAEQLVPCLRTDNVIAVLPSFDRAEPNNAEFCRAAGMPPAHSSGP</sequence>
<dbReference type="RefSeq" id="WP_130110263.1">
    <property type="nucleotide sequence ID" value="NZ_CP035806.1"/>
</dbReference>
<name>A0A4P6KFL5_9MICO</name>
<dbReference type="Proteomes" id="UP000289260">
    <property type="component" value="Chromosome"/>
</dbReference>
<reference evidence="2 3" key="1">
    <citation type="submission" date="2019-02" db="EMBL/GenBank/DDBJ databases">
        <authorList>
            <person name="Sun L."/>
            <person name="Pan D."/>
            <person name="Wu X."/>
        </authorList>
    </citation>
    <scope>NUCLEOTIDE SEQUENCE [LARGE SCALE GENOMIC DNA]</scope>
    <source>
        <strain evidence="2 3">JW-1</strain>
    </source>
</reference>